<dbReference type="SUPFAM" id="SSF159501">
    <property type="entry name" value="EreA/ChaN-like"/>
    <property type="match status" value="1"/>
</dbReference>
<dbReference type="CDD" id="cd14728">
    <property type="entry name" value="Ere-like"/>
    <property type="match status" value="1"/>
</dbReference>
<evidence type="ECO:0000313" key="1">
    <source>
        <dbReference type="EMBL" id="KAA8890249.1"/>
    </source>
</evidence>
<dbReference type="GO" id="GO:0046677">
    <property type="term" value="P:response to antibiotic"/>
    <property type="evidence" value="ECO:0007669"/>
    <property type="project" value="InterPro"/>
</dbReference>
<dbReference type="EMBL" id="VXLC01000001">
    <property type="protein sequence ID" value="KAA8890249.1"/>
    <property type="molecule type" value="Genomic_DNA"/>
</dbReference>
<gene>
    <name evidence="1" type="ORF">F3087_02765</name>
</gene>
<proteinExistence type="predicted"/>
<dbReference type="RefSeq" id="WP_150400163.1">
    <property type="nucleotide sequence ID" value="NZ_VXLC01000001.1"/>
</dbReference>
<dbReference type="Gene3D" id="3.30.1870.10">
    <property type="entry name" value="EreA-like, domain 2"/>
    <property type="match status" value="1"/>
</dbReference>
<dbReference type="PANTHER" id="PTHR31299">
    <property type="entry name" value="ESTERASE, PUTATIVE (AFU_ORTHOLOGUE AFUA_1G05850)-RELATED"/>
    <property type="match status" value="1"/>
</dbReference>
<dbReference type="InterPro" id="IPR052036">
    <property type="entry name" value="Hydrolase/PRTase-associated"/>
</dbReference>
<keyword evidence="2" id="KW-1185">Reference proteome</keyword>
<dbReference type="Gene3D" id="3.40.1660.10">
    <property type="entry name" value="EreA-like (biosynthetic domain)"/>
    <property type="match status" value="1"/>
</dbReference>
<comment type="caution">
    <text evidence="1">The sequence shown here is derived from an EMBL/GenBank/DDBJ whole genome shotgun (WGS) entry which is preliminary data.</text>
</comment>
<dbReference type="Gene3D" id="1.20.1440.30">
    <property type="entry name" value="Biosynthetic Protein domain"/>
    <property type="match status" value="1"/>
</dbReference>
<accession>A0A5N0EN57</accession>
<evidence type="ECO:0000313" key="2">
    <source>
        <dbReference type="Proteomes" id="UP000323876"/>
    </source>
</evidence>
<dbReference type="OrthoDB" id="9810066at2"/>
<dbReference type="Proteomes" id="UP000323876">
    <property type="component" value="Unassembled WGS sequence"/>
</dbReference>
<name>A0A5N0EN57_9NOCA</name>
<protein>
    <submittedName>
        <fullName evidence="1">Erythromycin esterase family protein</fullName>
    </submittedName>
</protein>
<sequence>MGTVAPEIATVRAWLSANARPVIDTDPGYAGPDLDLLIDRLGSATVVGLGESTRFSRQIYGVQERIFRALVERHGFRGLAIQDSASSGERWDRYVRTGVGDPRSVLAGSWLPWRTTETVAALKWIRAFNVAHPDDQVQVFGVQPPSAEPADYDVVLDYVRRVAPDRLAAIETHLTPIRTAHQLDEHVQRHQGVHPGRPFAEDARDAFAVLESLPTTTEYARVRTHAKLILDFHENSVAGQGGFARDERLSGERVIDRQRATGAKIVYWDGIAHTTSLRLAMGAAEFRGIGAYLHEEFDAGYVSVALGFHHGDLGRTTAPEPLPDLVDAILGTVDLPAYYVDLRDDAPGEVREWRNGPAKARVISGIYDPAKDADANISVASLAGAFDVLVHIRETSPVHWLPAEDQ</sequence>
<dbReference type="PANTHER" id="PTHR31299:SF0">
    <property type="entry name" value="ESTERASE, PUTATIVE (AFU_ORTHOLOGUE AFUA_1G05850)-RELATED"/>
    <property type="match status" value="1"/>
</dbReference>
<dbReference type="AlphaFoldDB" id="A0A5N0EN57"/>
<dbReference type="Pfam" id="PF05139">
    <property type="entry name" value="Erythro_esteras"/>
    <property type="match status" value="1"/>
</dbReference>
<reference evidence="1 2" key="1">
    <citation type="submission" date="2019-09" db="EMBL/GenBank/DDBJ databases">
        <authorList>
            <person name="Wang X."/>
        </authorList>
    </citation>
    <scope>NUCLEOTIDE SEQUENCE [LARGE SCALE GENOMIC DNA]</scope>
    <source>
        <strain evidence="1 2">CICC 11023</strain>
    </source>
</reference>
<dbReference type="InterPro" id="IPR007815">
    <property type="entry name" value="Emycin_Estase"/>
</dbReference>
<organism evidence="1 2">
    <name type="scientific">Nocardia colli</name>
    <dbReference type="NCBI Taxonomy" id="2545717"/>
    <lineage>
        <taxon>Bacteria</taxon>
        <taxon>Bacillati</taxon>
        <taxon>Actinomycetota</taxon>
        <taxon>Actinomycetes</taxon>
        <taxon>Mycobacteriales</taxon>
        <taxon>Nocardiaceae</taxon>
        <taxon>Nocardia</taxon>
    </lineage>
</organism>